<name>A0ACA9KN86_9GLOM</name>
<evidence type="ECO:0000313" key="1">
    <source>
        <dbReference type="EMBL" id="CAG8483774.1"/>
    </source>
</evidence>
<comment type="caution">
    <text evidence="1">The sequence shown here is derived from an EMBL/GenBank/DDBJ whole genome shotgun (WGS) entry which is preliminary data.</text>
</comment>
<dbReference type="EMBL" id="CAJVPW010001428">
    <property type="protein sequence ID" value="CAG8483774.1"/>
    <property type="molecule type" value="Genomic_DNA"/>
</dbReference>
<dbReference type="Proteomes" id="UP000789366">
    <property type="component" value="Unassembled WGS sequence"/>
</dbReference>
<organism evidence="1 2">
    <name type="scientific">Cetraspora pellucida</name>
    <dbReference type="NCBI Taxonomy" id="1433469"/>
    <lineage>
        <taxon>Eukaryota</taxon>
        <taxon>Fungi</taxon>
        <taxon>Fungi incertae sedis</taxon>
        <taxon>Mucoromycota</taxon>
        <taxon>Glomeromycotina</taxon>
        <taxon>Glomeromycetes</taxon>
        <taxon>Diversisporales</taxon>
        <taxon>Gigasporaceae</taxon>
        <taxon>Cetraspora</taxon>
    </lineage>
</organism>
<keyword evidence="2" id="KW-1185">Reference proteome</keyword>
<proteinExistence type="predicted"/>
<accession>A0ACA9KN86</accession>
<protein>
    <submittedName>
        <fullName evidence="1">4287_t:CDS:1</fullName>
    </submittedName>
</protein>
<evidence type="ECO:0000313" key="2">
    <source>
        <dbReference type="Proteomes" id="UP000789366"/>
    </source>
</evidence>
<gene>
    <name evidence="1" type="ORF">SPELUC_LOCUS2243</name>
</gene>
<sequence>MSKVQSRGSYAAIACNNCKRRHAKCSGKVPCITCKEKNLDCWFKPGRKRGPKERSINKLYGAQYNNKSELGVTECSKDFLANNLVLYNNSTLIHPYNNNVPIMNYSTHDSFNFVGGQSSQELQQQNGFQEIIYGVFIMPLAYSQNISFNGDCNHEFHENNLTTGLNPSNYNSVYPFDPINSSNLFNNQSTTIYNWP</sequence>
<reference evidence="1" key="1">
    <citation type="submission" date="2021-06" db="EMBL/GenBank/DDBJ databases">
        <authorList>
            <person name="Kallberg Y."/>
            <person name="Tangrot J."/>
            <person name="Rosling A."/>
        </authorList>
    </citation>
    <scope>NUCLEOTIDE SEQUENCE</scope>
    <source>
        <strain evidence="1">28 12/20/2015</strain>
    </source>
</reference>